<dbReference type="AlphaFoldDB" id="A0A2U3KU91"/>
<gene>
    <name evidence="12" type="primary">fadM</name>
    <name evidence="12" type="ORF">SBA1_480094</name>
</gene>
<feature type="binding site" evidence="9">
    <location>
        <position position="290"/>
    </location>
    <ligand>
        <name>substrate</name>
    </ligand>
</feature>
<reference evidence="13" key="1">
    <citation type="submission" date="2018-02" db="EMBL/GenBank/DDBJ databases">
        <authorList>
            <person name="Hausmann B."/>
        </authorList>
    </citation>
    <scope>NUCLEOTIDE SEQUENCE [LARGE SCALE GENOMIC DNA]</scope>
    <source>
        <strain evidence="13">Peat soil MAG SbA1</strain>
    </source>
</reference>
<evidence type="ECO:0000256" key="3">
    <source>
        <dbReference type="ARBA" id="ARBA00022630"/>
    </source>
</evidence>
<keyword evidence="3" id="KW-0285">Flavoprotein</keyword>
<feature type="binding site" evidence="10">
    <location>
        <position position="164"/>
    </location>
    <ligand>
        <name>FAD</name>
        <dbReference type="ChEBI" id="CHEBI:57692"/>
    </ligand>
</feature>
<organism evidence="12 13">
    <name type="scientific">Candidatus Sulfotelmatobacter kueseliae</name>
    <dbReference type="NCBI Taxonomy" id="2042962"/>
    <lineage>
        <taxon>Bacteria</taxon>
        <taxon>Pseudomonadati</taxon>
        <taxon>Acidobacteriota</taxon>
        <taxon>Terriglobia</taxon>
        <taxon>Terriglobales</taxon>
        <taxon>Candidatus Korobacteraceae</taxon>
        <taxon>Candidatus Sulfotelmatobacter</taxon>
    </lineage>
</organism>
<dbReference type="SUPFAM" id="SSF51730">
    <property type="entry name" value="FAD-linked oxidoreductase"/>
    <property type="match status" value="1"/>
</dbReference>
<dbReference type="Gene3D" id="3.20.20.220">
    <property type="match status" value="1"/>
</dbReference>
<keyword evidence="6 12" id="KW-0560">Oxidoreductase</keyword>
<feature type="binding site" evidence="10">
    <location>
        <position position="202"/>
    </location>
    <ligand>
        <name>FAD</name>
        <dbReference type="ChEBI" id="CHEBI:57692"/>
    </ligand>
</feature>
<dbReference type="EC" id="1.5.5.2" evidence="2"/>
<evidence type="ECO:0000256" key="6">
    <source>
        <dbReference type="ARBA" id="ARBA00023002"/>
    </source>
</evidence>
<dbReference type="InterPro" id="IPR002872">
    <property type="entry name" value="Proline_DH_dom"/>
</dbReference>
<proteinExistence type="predicted"/>
<keyword evidence="5 10" id="KW-0274">FAD</keyword>
<comment type="cofactor">
    <cofactor evidence="10">
        <name>FAD</name>
        <dbReference type="ChEBI" id="CHEBI:57692"/>
    </cofactor>
    <text evidence="10">Binds 1 FAD per subunit.</text>
</comment>
<dbReference type="PANTHER" id="PTHR13914">
    <property type="entry name" value="PROLINE OXIDASE"/>
    <property type="match status" value="1"/>
</dbReference>
<name>A0A2U3KU91_9BACT</name>
<dbReference type="UniPathway" id="UPA00261">
    <property type="reaction ID" value="UER00373"/>
</dbReference>
<evidence type="ECO:0000256" key="1">
    <source>
        <dbReference type="ARBA" id="ARBA00004739"/>
    </source>
</evidence>
<dbReference type="InterPro" id="IPR008219">
    <property type="entry name" value="PRODH_bac_arc"/>
</dbReference>
<evidence type="ECO:0000256" key="5">
    <source>
        <dbReference type="ARBA" id="ARBA00022827"/>
    </source>
</evidence>
<dbReference type="GO" id="GO:0010133">
    <property type="term" value="P:L-proline catabolic process to L-glutamate"/>
    <property type="evidence" value="ECO:0007669"/>
    <property type="project" value="UniProtKB-UniPathway"/>
</dbReference>
<protein>
    <recommendedName>
        <fullName evidence="2">proline dehydrogenase</fullName>
        <ecNumber evidence="2">1.5.5.2</ecNumber>
    </recommendedName>
</protein>
<comment type="catalytic activity">
    <reaction evidence="8">
        <text>L-proline + a quinone = (S)-1-pyrroline-5-carboxylate + a quinol + H(+)</text>
        <dbReference type="Rhea" id="RHEA:23784"/>
        <dbReference type="ChEBI" id="CHEBI:15378"/>
        <dbReference type="ChEBI" id="CHEBI:17388"/>
        <dbReference type="ChEBI" id="CHEBI:24646"/>
        <dbReference type="ChEBI" id="CHEBI:60039"/>
        <dbReference type="ChEBI" id="CHEBI:132124"/>
        <dbReference type="EC" id="1.5.5.2"/>
    </reaction>
</comment>
<evidence type="ECO:0000313" key="12">
    <source>
        <dbReference type="EMBL" id="SPF43224.1"/>
    </source>
</evidence>
<accession>A0A2U3KU91</accession>
<dbReference type="Pfam" id="PF01619">
    <property type="entry name" value="Pro_dh"/>
    <property type="match status" value="1"/>
</dbReference>
<keyword evidence="7" id="KW-0642">Proline metabolism</keyword>
<dbReference type="GO" id="GO:0004657">
    <property type="term" value="F:proline dehydrogenase activity"/>
    <property type="evidence" value="ECO:0007669"/>
    <property type="project" value="UniProtKB-EC"/>
</dbReference>
<evidence type="ECO:0000256" key="8">
    <source>
        <dbReference type="ARBA" id="ARBA00048779"/>
    </source>
</evidence>
<sequence>MLRAFFVHLSENRSLRHFAERSALGRRVSGRFVAGTEIADAVRVTQAVNRAGMSVTIDNLGENVTNPDEARLSAQLYHQILDAIAANQLTANISLKLTHMGLDVDENLAHDLVGGLVARAASMTPPGFVRVDMEGSPYTQRTLDFVQQLHRMPGNGNSVGTVIQAYLKRSESDIEKLLAERIRIRLCKGAYKEPASIAFERKAEVDANYVKLMKILMKSGVYHGLATHDENITREAQDFATREKIARDSFEFQMLYGIRRDLQQSLVREGWCMRVYVPFGTEWYPYFMRRLGERPANVFFIARNLLRQ</sequence>
<comment type="pathway">
    <text evidence="1">Amino-acid degradation; L-proline degradation into L-glutamate; L-glutamate from L-proline: step 1/2.</text>
</comment>
<evidence type="ECO:0000256" key="7">
    <source>
        <dbReference type="ARBA" id="ARBA00023062"/>
    </source>
</evidence>
<feature type="binding site" evidence="9">
    <location>
        <position position="96"/>
    </location>
    <ligand>
        <name>substrate</name>
    </ligand>
</feature>
<feature type="binding site" evidence="10">
    <location>
        <position position="133"/>
    </location>
    <ligand>
        <name>FAD</name>
        <dbReference type="ChEBI" id="CHEBI:57692"/>
    </ligand>
</feature>
<dbReference type="EMBL" id="OMOD01000142">
    <property type="protein sequence ID" value="SPF43224.1"/>
    <property type="molecule type" value="Genomic_DNA"/>
</dbReference>
<evidence type="ECO:0000259" key="11">
    <source>
        <dbReference type="Pfam" id="PF01619"/>
    </source>
</evidence>
<feature type="binding site" evidence="10">
    <location>
        <begin position="188"/>
        <end position="190"/>
    </location>
    <ligand>
        <name>FAD</name>
        <dbReference type="ChEBI" id="CHEBI:57692"/>
    </ligand>
</feature>
<feature type="binding site" evidence="10">
    <location>
        <begin position="227"/>
        <end position="228"/>
    </location>
    <ligand>
        <name>FAD</name>
        <dbReference type="ChEBI" id="CHEBI:57692"/>
    </ligand>
</feature>
<dbReference type="PANTHER" id="PTHR13914:SF0">
    <property type="entry name" value="PROLINE DEHYDROGENASE 1, MITOCHONDRIAL"/>
    <property type="match status" value="1"/>
</dbReference>
<evidence type="ECO:0000313" key="13">
    <source>
        <dbReference type="Proteomes" id="UP000238701"/>
    </source>
</evidence>
<evidence type="ECO:0000256" key="2">
    <source>
        <dbReference type="ARBA" id="ARBA00012695"/>
    </source>
</evidence>
<dbReference type="GO" id="GO:0000166">
    <property type="term" value="F:nucleotide binding"/>
    <property type="evidence" value="ECO:0007669"/>
    <property type="project" value="UniProtKB-KW"/>
</dbReference>
<dbReference type="InterPro" id="IPR029041">
    <property type="entry name" value="FAD-linked_oxidoreductase-like"/>
</dbReference>
<evidence type="ECO:0000256" key="9">
    <source>
        <dbReference type="PIRSR" id="PIRSR000196-1"/>
    </source>
</evidence>
<feature type="binding site" evidence="9">
    <location>
        <position position="289"/>
    </location>
    <ligand>
        <name>substrate</name>
    </ligand>
</feature>
<dbReference type="Proteomes" id="UP000238701">
    <property type="component" value="Unassembled WGS sequence"/>
</dbReference>
<feature type="domain" description="Proline dehydrogenase" evidence="11">
    <location>
        <begin position="44"/>
        <end position="301"/>
    </location>
</feature>
<dbReference type="PIRSF" id="PIRSF000196">
    <property type="entry name" value="Pro_dehydrog"/>
    <property type="match status" value="1"/>
</dbReference>
<dbReference type="OrthoDB" id="9773461at2"/>
<evidence type="ECO:0000256" key="4">
    <source>
        <dbReference type="ARBA" id="ARBA00022741"/>
    </source>
</evidence>
<keyword evidence="4 10" id="KW-0547">Nucleotide-binding</keyword>
<dbReference type="InterPro" id="IPR015659">
    <property type="entry name" value="Proline_oxidase"/>
</dbReference>
<evidence type="ECO:0000256" key="10">
    <source>
        <dbReference type="PIRSR" id="PIRSR000196-2"/>
    </source>
</evidence>